<evidence type="ECO:0000256" key="2">
    <source>
        <dbReference type="ARBA" id="ARBA00012003"/>
    </source>
</evidence>
<dbReference type="GO" id="GO:0005634">
    <property type="term" value="C:nucleus"/>
    <property type="evidence" value="ECO:0007669"/>
    <property type="project" value="TreeGrafter"/>
</dbReference>
<comment type="similarity">
    <text evidence="1">Belongs to the carnosine N-methyltransferase family.</text>
</comment>
<keyword evidence="5" id="KW-0949">S-adenosyl-L-methionine</keyword>
<protein>
    <recommendedName>
        <fullName evidence="2">carnosine N-methyltransferase</fullName>
        <ecNumber evidence="2">2.1.1.22</ecNumber>
    </recommendedName>
</protein>
<dbReference type="SMART" id="SM01296">
    <property type="entry name" value="N2227"/>
    <property type="match status" value="1"/>
</dbReference>
<accession>A0A915MR33</accession>
<dbReference type="PANTHER" id="PTHR12303">
    <property type="entry name" value="CARNOSINE N-METHYLTRANSFERASE"/>
    <property type="match status" value="1"/>
</dbReference>
<dbReference type="GO" id="GO:0035498">
    <property type="term" value="P:carnosine metabolic process"/>
    <property type="evidence" value="ECO:0007669"/>
    <property type="project" value="TreeGrafter"/>
</dbReference>
<dbReference type="EC" id="2.1.1.22" evidence="2"/>
<reference evidence="7" key="1">
    <citation type="submission" date="2022-11" db="UniProtKB">
        <authorList>
            <consortium name="WormBaseParasite"/>
        </authorList>
    </citation>
    <scope>IDENTIFICATION</scope>
</reference>
<dbReference type="GO" id="GO:0032259">
    <property type="term" value="P:methylation"/>
    <property type="evidence" value="ECO:0007669"/>
    <property type="project" value="UniProtKB-KW"/>
</dbReference>
<organism evidence="6 7">
    <name type="scientific">Meloidogyne javanica</name>
    <name type="common">Root-knot nematode worm</name>
    <dbReference type="NCBI Taxonomy" id="6303"/>
    <lineage>
        <taxon>Eukaryota</taxon>
        <taxon>Metazoa</taxon>
        <taxon>Ecdysozoa</taxon>
        <taxon>Nematoda</taxon>
        <taxon>Chromadorea</taxon>
        <taxon>Rhabditida</taxon>
        <taxon>Tylenchina</taxon>
        <taxon>Tylenchomorpha</taxon>
        <taxon>Tylenchoidea</taxon>
        <taxon>Meloidogynidae</taxon>
        <taxon>Meloidogyninae</taxon>
        <taxon>Meloidogyne</taxon>
        <taxon>Meloidogyne incognita group</taxon>
    </lineage>
</organism>
<evidence type="ECO:0000256" key="3">
    <source>
        <dbReference type="ARBA" id="ARBA00022603"/>
    </source>
</evidence>
<evidence type="ECO:0000256" key="5">
    <source>
        <dbReference type="ARBA" id="ARBA00022691"/>
    </source>
</evidence>
<evidence type="ECO:0000256" key="4">
    <source>
        <dbReference type="ARBA" id="ARBA00022679"/>
    </source>
</evidence>
<keyword evidence="4" id="KW-0808">Transferase</keyword>
<evidence type="ECO:0000313" key="6">
    <source>
        <dbReference type="Proteomes" id="UP000887561"/>
    </source>
</evidence>
<dbReference type="WBParaSite" id="scaffold4990_cov240.g8927">
    <property type="protein sequence ID" value="scaffold4990_cov240.g8927"/>
    <property type="gene ID" value="scaffold4990_cov240.g8927"/>
</dbReference>
<dbReference type="Gene3D" id="3.40.50.150">
    <property type="entry name" value="Vaccinia Virus protein VP39"/>
    <property type="match status" value="1"/>
</dbReference>
<proteinExistence type="inferred from homology"/>
<dbReference type="GO" id="GO:0005829">
    <property type="term" value="C:cytosol"/>
    <property type="evidence" value="ECO:0007669"/>
    <property type="project" value="TreeGrafter"/>
</dbReference>
<name>A0A915MR33_MELJA</name>
<dbReference type="Proteomes" id="UP000887561">
    <property type="component" value="Unplaced"/>
</dbReference>
<evidence type="ECO:0000313" key="7">
    <source>
        <dbReference type="WBParaSite" id="scaffold4990_cov240.g8927"/>
    </source>
</evidence>
<sequence length="364" mass="42019">MDKDLINTFSAEVNGESINKLRPIENESSEQAEVEAAEKVINAMRYYRQYCLMKLKRRSDAIRSLLEEDKALLVASCTEHMKRVRECVEQNQKLLEMIVHCGANILGGSVQSALEAHQLHPSTEHYMTKSKSILKQLVRDWSANGAHERESCYRLVLNDMATLYPYRSNDNQQNRHDIQVLVTGAEEFTIYPYVMDFSNSWCYEDQLKPIKFPDVNPADFNDGDKNSSERENINNMATGFAMCAGDFLQAYSDAEEHFDSVVSVFFLDTAANPIAYIRLIYKILRKGGFWLNFGPLTYHHEDSDDTLSLELPFNSILRLVEQCGFKLEKVLDKESQKESPSRYTWNKDSMLQYNYYCGYFVAQK</sequence>
<dbReference type="Pfam" id="PF07942">
    <property type="entry name" value="CARME"/>
    <property type="match status" value="1"/>
</dbReference>
<dbReference type="InterPro" id="IPR012901">
    <property type="entry name" value="CARME"/>
</dbReference>
<dbReference type="InterPro" id="IPR029063">
    <property type="entry name" value="SAM-dependent_MTases_sf"/>
</dbReference>
<dbReference type="PANTHER" id="PTHR12303:SF6">
    <property type="entry name" value="CARNOSINE N-METHYLTRANSFERASE"/>
    <property type="match status" value="1"/>
</dbReference>
<dbReference type="GO" id="GO:0030735">
    <property type="term" value="F:carnosine N-methyltransferase activity"/>
    <property type="evidence" value="ECO:0007669"/>
    <property type="project" value="UniProtKB-EC"/>
</dbReference>
<keyword evidence="3" id="KW-0489">Methyltransferase</keyword>
<dbReference type="SUPFAM" id="SSF53335">
    <property type="entry name" value="S-adenosyl-L-methionine-dependent methyltransferases"/>
    <property type="match status" value="1"/>
</dbReference>
<dbReference type="AlphaFoldDB" id="A0A915MR33"/>
<keyword evidence="6" id="KW-1185">Reference proteome</keyword>
<evidence type="ECO:0000256" key="1">
    <source>
        <dbReference type="ARBA" id="ARBA00010086"/>
    </source>
</evidence>